<organism evidence="1 2">
    <name type="scientific">Babesia bigemina</name>
    <dbReference type="NCBI Taxonomy" id="5866"/>
    <lineage>
        <taxon>Eukaryota</taxon>
        <taxon>Sar</taxon>
        <taxon>Alveolata</taxon>
        <taxon>Apicomplexa</taxon>
        <taxon>Aconoidasida</taxon>
        <taxon>Piroplasmida</taxon>
        <taxon>Babesiidae</taxon>
        <taxon>Babesia</taxon>
    </lineage>
</organism>
<dbReference type="EMBL" id="LK391709">
    <property type="protein sequence ID" value="CDR96671.1"/>
    <property type="molecule type" value="Genomic_DNA"/>
</dbReference>
<keyword evidence="2" id="KW-1185">Reference proteome</keyword>
<dbReference type="GeneID" id="24565212"/>
<evidence type="ECO:0000313" key="2">
    <source>
        <dbReference type="Proteomes" id="UP000033188"/>
    </source>
</evidence>
<dbReference type="AlphaFoldDB" id="A0A061D7J2"/>
<dbReference type="VEuPathDB" id="PiroplasmaDB:BBBOND_0305750"/>
<dbReference type="OrthoDB" id="10254665at2759"/>
<protein>
    <submittedName>
        <fullName evidence="1">Uncharacterized protein</fullName>
    </submittedName>
</protein>
<dbReference type="Proteomes" id="UP000033188">
    <property type="component" value="Chromosome 3"/>
</dbReference>
<evidence type="ECO:0000313" key="1">
    <source>
        <dbReference type="EMBL" id="CDR96671.1"/>
    </source>
</evidence>
<name>A0A061D7J2_BABBI</name>
<accession>A0A061D7J2</accession>
<dbReference type="RefSeq" id="XP_012768857.1">
    <property type="nucleotide sequence ID" value="XM_012913403.1"/>
</dbReference>
<sequence length="253" mass="28920">MVYSSLKGIPRDFREGVDWILALKGSHPDVTLGMLADAVHRLLVRHPVGYTEIPALEKVKSVAQKFFEQKSFKHDPFAEMLLKRYNARMPKDPMGLAKSLKFYLESDYRNVIAAHDVRPQRIAGRLRRVADACERFLNDIKSADSYRSTYTSRATWDVSCAKDPETCAAIFVGIAPMLFTGLLYLMEADEYASRVERNYEVEKQLEDLLRSLGYGKPECKDRIDGPLFTVAVRDINDTILDTLYDLAGFWAFY</sequence>
<reference evidence="2" key="1">
    <citation type="journal article" date="2014" name="Nucleic Acids Res.">
        <title>The evolutionary dynamics of variant antigen genes in Babesia reveal a history of genomic innovation underlying host-parasite interaction.</title>
        <authorList>
            <person name="Jackson A.P."/>
            <person name="Otto T.D."/>
            <person name="Darby A."/>
            <person name="Ramaprasad A."/>
            <person name="Xia D."/>
            <person name="Echaide I.E."/>
            <person name="Farber M."/>
            <person name="Gahlot S."/>
            <person name="Gamble J."/>
            <person name="Gupta D."/>
            <person name="Gupta Y."/>
            <person name="Jackson L."/>
            <person name="Malandrin L."/>
            <person name="Malas T.B."/>
            <person name="Moussa E."/>
            <person name="Nair M."/>
            <person name="Reid A.J."/>
            <person name="Sanders M."/>
            <person name="Sharma J."/>
            <person name="Tracey A."/>
            <person name="Quail M.A."/>
            <person name="Weir W."/>
            <person name="Wastling J.M."/>
            <person name="Hall N."/>
            <person name="Willadsen P."/>
            <person name="Lingelbach K."/>
            <person name="Shiels B."/>
            <person name="Tait A."/>
            <person name="Berriman M."/>
            <person name="Allred D.R."/>
            <person name="Pain A."/>
        </authorList>
    </citation>
    <scope>NUCLEOTIDE SEQUENCE [LARGE SCALE GENOMIC DNA]</scope>
    <source>
        <strain evidence="2">Bond</strain>
    </source>
</reference>
<proteinExistence type="predicted"/>
<gene>
    <name evidence="1" type="ORF">BBBOND_0305750</name>
</gene>
<dbReference type="KEGG" id="bbig:BBBOND_0305750"/>